<proteinExistence type="predicted"/>
<reference evidence="7" key="1">
    <citation type="submission" date="2020-10" db="EMBL/GenBank/DDBJ databases">
        <authorList>
            <person name="Gilroy R."/>
        </authorList>
    </citation>
    <scope>NUCLEOTIDE SEQUENCE</scope>
    <source>
        <strain evidence="7">ChiW17-6978</strain>
    </source>
</reference>
<evidence type="ECO:0000256" key="5">
    <source>
        <dbReference type="SAM" id="Coils"/>
    </source>
</evidence>
<dbReference type="Pfam" id="PF07940">
    <property type="entry name" value="Hepar_II_III_C"/>
    <property type="match status" value="1"/>
</dbReference>
<dbReference type="InterPro" id="IPR012480">
    <property type="entry name" value="Hepar_II_III_C"/>
</dbReference>
<dbReference type="Gene3D" id="1.50.10.100">
    <property type="entry name" value="Chondroitin AC/alginate lyase"/>
    <property type="match status" value="1"/>
</dbReference>
<dbReference type="PANTHER" id="PTHR39210:SF1">
    <property type="entry name" value="HEPARIN-SULFATE LYASE"/>
    <property type="match status" value="1"/>
</dbReference>
<keyword evidence="2" id="KW-0732">Signal</keyword>
<dbReference type="SUPFAM" id="SSF48230">
    <property type="entry name" value="Chondroitin AC/alginate lyase"/>
    <property type="match status" value="1"/>
</dbReference>
<dbReference type="Proteomes" id="UP000886758">
    <property type="component" value="Unassembled WGS sequence"/>
</dbReference>
<feature type="coiled-coil region" evidence="5">
    <location>
        <begin position="8"/>
        <end position="35"/>
    </location>
</feature>
<feature type="domain" description="Heparinase II/III-like C-terminal" evidence="6">
    <location>
        <begin position="393"/>
        <end position="478"/>
    </location>
</feature>
<evidence type="ECO:0000256" key="3">
    <source>
        <dbReference type="ARBA" id="ARBA00022764"/>
    </source>
</evidence>
<dbReference type="PANTHER" id="PTHR39210">
    <property type="entry name" value="HEPARIN-SULFATE LYASE"/>
    <property type="match status" value="1"/>
</dbReference>
<comment type="caution">
    <text evidence="7">The sequence shown here is derived from an EMBL/GenBank/DDBJ whole genome shotgun (WGS) entry which is preliminary data.</text>
</comment>
<organism evidence="7 8">
    <name type="scientific">Candidatus Pelethenecus faecipullorum</name>
    <dbReference type="NCBI Taxonomy" id="2840900"/>
    <lineage>
        <taxon>Bacteria</taxon>
        <taxon>Bacillati</taxon>
        <taxon>Mycoplasmatota</taxon>
        <taxon>Mollicutes</taxon>
        <taxon>Candidatus Pelethenecus</taxon>
    </lineage>
</organism>
<comment type="subcellular location">
    <subcellularLocation>
        <location evidence="1">Periplasm</location>
    </subcellularLocation>
</comment>
<dbReference type="EMBL" id="DVLF01000128">
    <property type="protein sequence ID" value="HIT50209.1"/>
    <property type="molecule type" value="Genomic_DNA"/>
</dbReference>
<reference evidence="7" key="2">
    <citation type="journal article" date="2021" name="PeerJ">
        <title>Extensive microbial diversity within the chicken gut microbiome revealed by metagenomics and culture.</title>
        <authorList>
            <person name="Gilroy R."/>
            <person name="Ravi A."/>
            <person name="Getino M."/>
            <person name="Pursley I."/>
            <person name="Horton D.L."/>
            <person name="Alikhan N.F."/>
            <person name="Baker D."/>
            <person name="Gharbi K."/>
            <person name="Hall N."/>
            <person name="Watson M."/>
            <person name="Adriaenssens E.M."/>
            <person name="Foster-Nyarko E."/>
            <person name="Jarju S."/>
            <person name="Secka A."/>
            <person name="Antonio M."/>
            <person name="Oren A."/>
            <person name="Chaudhuri R.R."/>
            <person name="La Ragione R."/>
            <person name="Hildebrand F."/>
            <person name="Pallen M.J."/>
        </authorList>
    </citation>
    <scope>NUCLEOTIDE SEQUENCE</scope>
    <source>
        <strain evidence="7">ChiW17-6978</strain>
    </source>
</reference>
<keyword evidence="3" id="KW-0574">Periplasm</keyword>
<evidence type="ECO:0000259" key="6">
    <source>
        <dbReference type="Pfam" id="PF07940"/>
    </source>
</evidence>
<dbReference type="AlphaFoldDB" id="A0A9D1KKD1"/>
<evidence type="ECO:0000313" key="7">
    <source>
        <dbReference type="EMBL" id="HIT50209.1"/>
    </source>
</evidence>
<dbReference type="GO" id="GO:0016829">
    <property type="term" value="F:lyase activity"/>
    <property type="evidence" value="ECO:0007669"/>
    <property type="project" value="UniProtKB-KW"/>
</dbReference>
<evidence type="ECO:0000256" key="4">
    <source>
        <dbReference type="ARBA" id="ARBA00023239"/>
    </source>
</evidence>
<gene>
    <name evidence="7" type="ORF">IAD46_04200</name>
</gene>
<sequence length="632" mass="74141">MNYLNEHFKESIEKNEQYRKAYEQIKQQVDTFYRDFHDDPALRSEWGHYYFCDDDGGRLIFDIHQPHVHQCEVCGKKFTNPIYDGVWIYYYRNEAVLTAWKAASVYQYTKDKKYLDIVKNIIGFYAENYTKFEIHNKERNVYSSYEEMTWGCGRILPQGLNESIICIRMIQALEIVKDELDQDYLDFIYEHLFKEMYLLLKPQVDMIHNIRCWNNSALGLIGFFFHKKEIIDFVFEGPYNIRKQIQEGVTSDYFWYEGSIHYNFFTLEGISALLLFSKIYDYDFGDCEKTIEQMFISAYHYAFSNQFLPNPNDGWPSINLKTYSYIYHTASKIFGEDSLVTMILKNIENNPLPRTPLPLSKPFYIDNEIAYERLLFHPDMDLSDYAVVVQKTQNFPKSSFAMLRNQAMNVFVKYGLNGPSHAHPDIINIEVIHQNDLISRDVSNAGYRARLCNEWHRRTLAHNTVVRNGEDVPSSRPGNTIFYSEDHLICEAKEVYPGVDEKRDIALLENGFVDLYSVYAKESAVFDYVFHLESNLTVDQTSLQLEDASLGFQDCGYQHVQETKRIVSDADVLVLNGHLNEKDWTITVDQKGKEVYLLKTLDNPVNQTRTTILIREKGTNVVFHLTMEVKEK</sequence>
<protein>
    <submittedName>
        <fullName evidence="7">Heparinase II/III family protein</fullName>
    </submittedName>
</protein>
<dbReference type="GO" id="GO:0042597">
    <property type="term" value="C:periplasmic space"/>
    <property type="evidence" value="ECO:0007669"/>
    <property type="project" value="UniProtKB-SubCell"/>
</dbReference>
<dbReference type="InterPro" id="IPR008929">
    <property type="entry name" value="Chondroitin_lyas"/>
</dbReference>
<evidence type="ECO:0000313" key="8">
    <source>
        <dbReference type="Proteomes" id="UP000886758"/>
    </source>
</evidence>
<evidence type="ECO:0000256" key="2">
    <source>
        <dbReference type="ARBA" id="ARBA00022729"/>
    </source>
</evidence>
<name>A0A9D1KKD1_9MOLU</name>
<dbReference type="Gene3D" id="2.70.98.70">
    <property type="match status" value="1"/>
</dbReference>
<keyword evidence="4" id="KW-0456">Lyase</keyword>
<accession>A0A9D1KKD1</accession>
<evidence type="ECO:0000256" key="1">
    <source>
        <dbReference type="ARBA" id="ARBA00004418"/>
    </source>
</evidence>
<keyword evidence="5" id="KW-0175">Coiled coil</keyword>